<feature type="domain" description="Cytochrome c" evidence="6">
    <location>
        <begin position="886"/>
        <end position="1018"/>
    </location>
</feature>
<name>A0A432MEW4_9BACT</name>
<sequence>MPIRSFLILTIISLIGPTPGSIADEVAGLDIPDGFAVSEFAGSDLANDIQCLTIDPDGRVVVSGRGYIIILVDDDGDGRADRSEPFADAPKDGAMGLLWEGDSLFVVGDGGLHRYRDADGDDRADGPPELIRAVKTGGEHDAHAVRRGPDGWLYLILGNFAGVDASFASLPTSPIAEPVAGCLVRFSPDFSGSEIVADGFRNAYDFDFGPDGEIFTYDSDNERCVSLPWYEPTRLYHVVPGGHHGWLAPQRTETWRLPPEVEDVVPPVSAVDRGSPTGVVCYRHDAFPPRYRGGLFFLDWTFGRVYFARPERSGASFIAEPEVFLEASGTEGFAWTDVEVHPKSGELYLSIGGRGTRGAVYRVRFEGDAGASAARDAPETGDRPSQDSAPPPTPPRLLTTDRDPILPPGAVPERVGTDRLLAAASSDDSLQRLRALVELKRRHEAIAPETLIEAIRSNWDHADRLVRSASADLIAVLSPDQRSPLADDATTPVRRATLGFGIAAEDPEAALDLASRVLADPEAGPGPRLAAIRLVQVALGGQPDLALEGTVWEGYSPRFRPPALGVTAIVDKIGNHLVKMSSVNDSALDRERSRTLAVIESADPDALLQISSRLTAASDPVDDLHHLIVLGRLRGPRPPEVTSRVADALLALDRKLDARAARRDRNWPLRVSELCRGLGVRDAALASAVLAHPEFGRPDHALLALALRLDPAAAADRMLDRAGADPDYSWTPDVVAMVGARPSVRAINALRALWGSAGLDDAILPVLARDPSPEDRPKFVSGLRSAQPSTVSAALAALDAIGPSDDPAEWLALILALRRSAEPGQQRAIADLLSRSTRQAIGPDANAWASWFASADPDRAAALSGGDGVDAAAWARRLAGIDWSLGDAGRGLDVFRRAQCASCHSGNRAVGPDLAGVAGRFSREDLFTAIIQPSRDVADRYRSALVATDDGQIHQGIIIYDAVDRLILQAGATETIQLHPDSIERRQPLDQSLMPAGLLDELTDRDIADLDAYLRSLGSASAR</sequence>
<comment type="caution">
    <text evidence="7">The sequence shown here is derived from an EMBL/GenBank/DDBJ whole genome shotgun (WGS) entry which is preliminary data.</text>
</comment>
<dbReference type="Gene3D" id="2.120.10.30">
    <property type="entry name" value="TolB, C-terminal domain"/>
    <property type="match status" value="1"/>
</dbReference>
<dbReference type="InterPro" id="IPR011041">
    <property type="entry name" value="Quinoprot_gluc/sorb_DH_b-prop"/>
</dbReference>
<dbReference type="SUPFAM" id="SSF50952">
    <property type="entry name" value="Soluble quinoprotein glucose dehydrogenase"/>
    <property type="match status" value="1"/>
</dbReference>
<keyword evidence="1 4" id="KW-0349">Heme</keyword>
<dbReference type="InterPro" id="IPR036909">
    <property type="entry name" value="Cyt_c-like_dom_sf"/>
</dbReference>
<dbReference type="GO" id="GO:0009055">
    <property type="term" value="F:electron transfer activity"/>
    <property type="evidence" value="ECO:0007669"/>
    <property type="project" value="InterPro"/>
</dbReference>
<dbReference type="InterPro" id="IPR013427">
    <property type="entry name" value="Haem-bd_dom_put"/>
</dbReference>
<reference evidence="7 8" key="1">
    <citation type="submission" date="2018-12" db="EMBL/GenBank/DDBJ databases">
        <authorList>
            <person name="Toschakov S.V."/>
        </authorList>
    </citation>
    <scope>NUCLEOTIDE SEQUENCE [LARGE SCALE GENOMIC DNA]</scope>
    <source>
        <strain evidence="7 8">GM2012</strain>
    </source>
</reference>
<evidence type="ECO:0000313" key="8">
    <source>
        <dbReference type="Proteomes" id="UP000280296"/>
    </source>
</evidence>
<dbReference type="SUPFAM" id="SSF46626">
    <property type="entry name" value="Cytochrome c"/>
    <property type="match status" value="1"/>
</dbReference>
<evidence type="ECO:0000256" key="5">
    <source>
        <dbReference type="SAM" id="MobiDB-lite"/>
    </source>
</evidence>
<reference evidence="7 8" key="2">
    <citation type="submission" date="2019-01" db="EMBL/GenBank/DDBJ databases">
        <title>Tautonia sociabilis, a novel thermotolerant planctomycete of Isosphaeraceae family, isolated from a 4000 m deep subterranean habitat.</title>
        <authorList>
            <person name="Kovaleva O.L."/>
            <person name="Elcheninov A.G."/>
            <person name="Van Heerden E."/>
            <person name="Toshchakov S.V."/>
            <person name="Novikov A."/>
            <person name="Bonch-Osmolovskaya E.A."/>
            <person name="Kublanov I.V."/>
        </authorList>
    </citation>
    <scope>NUCLEOTIDE SEQUENCE [LARGE SCALE GENOMIC DNA]</scope>
    <source>
        <strain evidence="7 8">GM2012</strain>
    </source>
</reference>
<dbReference type="GO" id="GO:0020037">
    <property type="term" value="F:heme binding"/>
    <property type="evidence" value="ECO:0007669"/>
    <property type="project" value="InterPro"/>
</dbReference>
<evidence type="ECO:0000256" key="1">
    <source>
        <dbReference type="ARBA" id="ARBA00022617"/>
    </source>
</evidence>
<dbReference type="PANTHER" id="PTHR33546">
    <property type="entry name" value="LARGE, MULTIFUNCTIONAL SECRETED PROTEIN-RELATED"/>
    <property type="match status" value="1"/>
</dbReference>
<dbReference type="Proteomes" id="UP000280296">
    <property type="component" value="Unassembled WGS sequence"/>
</dbReference>
<dbReference type="NCBIfam" id="TIGR02603">
    <property type="entry name" value="CxxCH_TIGR02603"/>
    <property type="match status" value="1"/>
</dbReference>
<dbReference type="InterPro" id="IPR009056">
    <property type="entry name" value="Cyt_c-like_dom"/>
</dbReference>
<organism evidence="7 8">
    <name type="scientific">Tautonia sociabilis</name>
    <dbReference type="NCBI Taxonomy" id="2080755"/>
    <lineage>
        <taxon>Bacteria</taxon>
        <taxon>Pseudomonadati</taxon>
        <taxon>Planctomycetota</taxon>
        <taxon>Planctomycetia</taxon>
        <taxon>Isosphaerales</taxon>
        <taxon>Isosphaeraceae</taxon>
        <taxon>Tautonia</taxon>
    </lineage>
</organism>
<dbReference type="InterPro" id="IPR055557">
    <property type="entry name" value="DUF7133"/>
</dbReference>
<gene>
    <name evidence="7" type="ORF">TsocGM_20750</name>
</gene>
<dbReference type="RefSeq" id="WP_126727378.1">
    <property type="nucleotide sequence ID" value="NZ_RYZH01000051.1"/>
</dbReference>
<dbReference type="Gene3D" id="1.10.760.10">
    <property type="entry name" value="Cytochrome c-like domain"/>
    <property type="match status" value="1"/>
</dbReference>
<accession>A0A432MEW4</accession>
<dbReference type="EMBL" id="RYZH01000051">
    <property type="protein sequence ID" value="RUL84222.1"/>
    <property type="molecule type" value="Genomic_DNA"/>
</dbReference>
<keyword evidence="3 4" id="KW-0408">Iron</keyword>
<feature type="region of interest" description="Disordered" evidence="5">
    <location>
        <begin position="371"/>
        <end position="414"/>
    </location>
</feature>
<evidence type="ECO:0000256" key="3">
    <source>
        <dbReference type="ARBA" id="ARBA00023004"/>
    </source>
</evidence>
<dbReference type="GO" id="GO:0046872">
    <property type="term" value="F:metal ion binding"/>
    <property type="evidence" value="ECO:0007669"/>
    <property type="project" value="UniProtKB-KW"/>
</dbReference>
<dbReference type="InterPro" id="IPR011042">
    <property type="entry name" value="6-blade_b-propeller_TolB-like"/>
</dbReference>
<dbReference type="PROSITE" id="PS51007">
    <property type="entry name" value="CYTC"/>
    <property type="match status" value="1"/>
</dbReference>
<keyword evidence="2 4" id="KW-0479">Metal-binding</keyword>
<dbReference type="AlphaFoldDB" id="A0A432MEW4"/>
<proteinExistence type="predicted"/>
<evidence type="ECO:0000256" key="4">
    <source>
        <dbReference type="PROSITE-ProRule" id="PRU00433"/>
    </source>
</evidence>
<protein>
    <recommendedName>
        <fullName evidence="6">Cytochrome c domain-containing protein</fullName>
    </recommendedName>
</protein>
<feature type="compositionally biased region" description="Basic and acidic residues" evidence="5">
    <location>
        <begin position="376"/>
        <end position="385"/>
    </location>
</feature>
<evidence type="ECO:0000259" key="6">
    <source>
        <dbReference type="PROSITE" id="PS51007"/>
    </source>
</evidence>
<dbReference type="Pfam" id="PF23500">
    <property type="entry name" value="DUF7133"/>
    <property type="match status" value="1"/>
</dbReference>
<evidence type="ECO:0000313" key="7">
    <source>
        <dbReference type="EMBL" id="RUL84222.1"/>
    </source>
</evidence>
<dbReference type="OrthoDB" id="223239at2"/>
<dbReference type="PANTHER" id="PTHR33546:SF1">
    <property type="entry name" value="LARGE, MULTIFUNCTIONAL SECRETED PROTEIN"/>
    <property type="match status" value="1"/>
</dbReference>
<evidence type="ECO:0000256" key="2">
    <source>
        <dbReference type="ARBA" id="ARBA00022723"/>
    </source>
</evidence>
<keyword evidence="8" id="KW-1185">Reference proteome</keyword>